<keyword evidence="1" id="KW-0732">Signal</keyword>
<evidence type="ECO:0000313" key="2">
    <source>
        <dbReference type="EMBL" id="EEW25838.1"/>
    </source>
</evidence>
<dbReference type="EMBL" id="ACYY01000006">
    <property type="protein sequence ID" value="EEW25838.1"/>
    <property type="molecule type" value="Genomic_DNA"/>
</dbReference>
<name>C8RZP1_9RHOB</name>
<accession>C8RZP1</accession>
<gene>
    <name evidence="2" type="ORF">Rsw2DRAFT_1269</name>
</gene>
<evidence type="ECO:0000313" key="3">
    <source>
        <dbReference type="Proteomes" id="UP000010121"/>
    </source>
</evidence>
<protein>
    <submittedName>
        <fullName evidence="2">Uncharacterized protein</fullName>
    </submittedName>
</protein>
<feature type="chain" id="PRO_5002991992" evidence="1">
    <location>
        <begin position="20"/>
        <end position="157"/>
    </location>
</feature>
<dbReference type="Proteomes" id="UP000010121">
    <property type="component" value="Unassembled WGS sequence"/>
</dbReference>
<dbReference type="AlphaFoldDB" id="C8RZP1"/>
<dbReference type="RefSeq" id="WP_008029182.1">
    <property type="nucleotide sequence ID" value="NZ_ACYY01000006.1"/>
</dbReference>
<organism evidence="2 3">
    <name type="scientific">Rhodobacter ferrooxidans</name>
    <dbReference type="NCBI Taxonomy" id="371731"/>
    <lineage>
        <taxon>Bacteria</taxon>
        <taxon>Pseudomonadati</taxon>
        <taxon>Pseudomonadota</taxon>
        <taxon>Alphaproteobacteria</taxon>
        <taxon>Rhodobacterales</taxon>
        <taxon>Rhodobacter group</taxon>
        <taxon>Rhodobacter</taxon>
    </lineage>
</organism>
<evidence type="ECO:0000256" key="1">
    <source>
        <dbReference type="SAM" id="SignalP"/>
    </source>
</evidence>
<reference evidence="2 3" key="1">
    <citation type="submission" date="2009-08" db="EMBL/GenBank/DDBJ databases">
        <title>The draft genome of Rhodobacter sp. SW2.</title>
        <authorList>
            <consortium name="US DOE Joint Genome Institute (JGI-PGF)"/>
            <person name="Lucas S."/>
            <person name="Copeland A."/>
            <person name="Lapidus A."/>
            <person name="Glavina del Rio T."/>
            <person name="Tice H."/>
            <person name="Bruce D."/>
            <person name="Goodwin L."/>
            <person name="Pitluck S."/>
            <person name="Larimer F."/>
            <person name="Land M.L."/>
            <person name="Hauser L."/>
            <person name="Emerson D."/>
        </authorList>
    </citation>
    <scope>NUCLEOTIDE SEQUENCE [LARGE SCALE GENOMIC DNA]</scope>
    <source>
        <strain evidence="2 3">SW2</strain>
    </source>
</reference>
<dbReference type="STRING" id="371731.Rsw2DRAFT_1269"/>
<comment type="caution">
    <text evidence="2">The sequence shown here is derived from an EMBL/GenBank/DDBJ whole genome shotgun (WGS) entry which is preliminary data.</text>
</comment>
<sequence length="157" mass="16453">MKSILPFVLALGLALPAAAAPTLHLPDLAGQWRGAGTLTKAGAAAQRLGCKVEIRTAINLNILVIGRCATSEGADSFSLELTEAADGAVQAKNRFDPPRGLPEQMSGVIDGAVLTLGTADFGTVELRQQDQALDFAINAQNDGQPVLLQVRLERQNP</sequence>
<feature type="signal peptide" evidence="1">
    <location>
        <begin position="1"/>
        <end position="19"/>
    </location>
</feature>
<proteinExistence type="predicted"/>
<keyword evidence="3" id="KW-1185">Reference proteome</keyword>